<feature type="compositionally biased region" description="Basic and acidic residues" evidence="2">
    <location>
        <begin position="324"/>
        <end position="343"/>
    </location>
</feature>
<dbReference type="InterPro" id="IPR029033">
    <property type="entry name" value="His_PPase_superfam"/>
</dbReference>
<gene>
    <name evidence="3" type="ORF">BPOR_0368g00090</name>
</gene>
<evidence type="ECO:0000256" key="1">
    <source>
        <dbReference type="SAM" id="Coils"/>
    </source>
</evidence>
<feature type="compositionally biased region" description="Basic residues" evidence="2">
    <location>
        <begin position="307"/>
        <end position="323"/>
    </location>
</feature>
<dbReference type="SMART" id="SM00855">
    <property type="entry name" value="PGAM"/>
    <property type="match status" value="1"/>
</dbReference>
<dbReference type="AlphaFoldDB" id="A0A4Z1KI66"/>
<dbReference type="EMBL" id="PQXO01000367">
    <property type="protein sequence ID" value="TGO85747.1"/>
    <property type="molecule type" value="Genomic_DNA"/>
</dbReference>
<proteinExistence type="predicted"/>
<keyword evidence="1" id="KW-0175">Coiled coil</keyword>
<dbReference type="Pfam" id="PF00300">
    <property type="entry name" value="His_Phos_1"/>
    <property type="match status" value="1"/>
</dbReference>
<evidence type="ECO:0000313" key="3">
    <source>
        <dbReference type="EMBL" id="TGO85747.1"/>
    </source>
</evidence>
<feature type="coiled-coil region" evidence="1">
    <location>
        <begin position="215"/>
        <end position="252"/>
    </location>
</feature>
<dbReference type="Gene3D" id="3.40.50.1240">
    <property type="entry name" value="Phosphoglycerate mutase-like"/>
    <property type="match status" value="1"/>
</dbReference>
<dbReference type="InterPro" id="IPR013078">
    <property type="entry name" value="His_Pase_superF_clade-1"/>
</dbReference>
<accession>A0A4Z1KI66</accession>
<name>A0A4Z1KI66_9HELO</name>
<protein>
    <recommendedName>
        <fullName evidence="5">Phosphoglycerate mutase family protein</fullName>
    </recommendedName>
</protein>
<dbReference type="Proteomes" id="UP000297280">
    <property type="component" value="Unassembled WGS sequence"/>
</dbReference>
<keyword evidence="4" id="KW-1185">Reference proteome</keyword>
<sequence>MMVESPSDRPPSIIVHLIRHASSNHLEGGLDSGLSSKGERQCDELYESMRKHAGYITHIFCSPMKRCLETARKGLLEATNRGTRIQIMPALAGRNGQAPRNLREENQENDISGPWVSEVADPRSKSKDADFVMKWLSGKDLSVQAAQKVLEVVVMSQAQLLSELLWKLKGGNHGWPNATIVTYILDRNGKWTHCRLQKNIDKQRNSEQGWKKQIVEAATEEQRKHEENFKKEQEESIRVEKAEREKSNKQKRELLKTQDFMLVVDRETDEIFTFGRFQELLKERYANEFSSTAKLAVKKSKPVERKGKGKPVVKKPKPGAKKLKPTEGKTKAEAVLEKPEPVTKKRKRG</sequence>
<reference evidence="3 4" key="1">
    <citation type="submission" date="2017-12" db="EMBL/GenBank/DDBJ databases">
        <title>Comparative genomics of Botrytis spp.</title>
        <authorList>
            <person name="Valero-Jimenez C.A."/>
            <person name="Tapia P."/>
            <person name="Veloso J."/>
            <person name="Silva-Moreno E."/>
            <person name="Staats M."/>
            <person name="Valdes J.H."/>
            <person name="Van Kan J.A.L."/>
        </authorList>
    </citation>
    <scope>NUCLEOTIDE SEQUENCE [LARGE SCALE GENOMIC DNA]</scope>
    <source>
        <strain evidence="3 4">MUCL3349</strain>
    </source>
</reference>
<dbReference type="SUPFAM" id="SSF53254">
    <property type="entry name" value="Phosphoglycerate mutase-like"/>
    <property type="match status" value="1"/>
</dbReference>
<organism evidence="3 4">
    <name type="scientific">Botrytis porri</name>
    <dbReference type="NCBI Taxonomy" id="87229"/>
    <lineage>
        <taxon>Eukaryota</taxon>
        <taxon>Fungi</taxon>
        <taxon>Dikarya</taxon>
        <taxon>Ascomycota</taxon>
        <taxon>Pezizomycotina</taxon>
        <taxon>Leotiomycetes</taxon>
        <taxon>Helotiales</taxon>
        <taxon>Sclerotiniaceae</taxon>
        <taxon>Botrytis</taxon>
    </lineage>
</organism>
<feature type="region of interest" description="Disordered" evidence="2">
    <location>
        <begin position="297"/>
        <end position="349"/>
    </location>
</feature>
<comment type="caution">
    <text evidence="3">The sequence shown here is derived from an EMBL/GenBank/DDBJ whole genome shotgun (WGS) entry which is preliminary data.</text>
</comment>
<evidence type="ECO:0008006" key="5">
    <source>
        <dbReference type="Google" id="ProtNLM"/>
    </source>
</evidence>
<evidence type="ECO:0000256" key="2">
    <source>
        <dbReference type="SAM" id="MobiDB-lite"/>
    </source>
</evidence>
<dbReference type="CDD" id="cd07067">
    <property type="entry name" value="HP_PGM_like"/>
    <property type="match status" value="1"/>
</dbReference>
<evidence type="ECO:0000313" key="4">
    <source>
        <dbReference type="Proteomes" id="UP000297280"/>
    </source>
</evidence>